<dbReference type="PANTHER" id="PTHR24082">
    <property type="entry name" value="NUCLEAR HORMONE RECEPTOR"/>
    <property type="match status" value="1"/>
</dbReference>
<feature type="region of interest" description="Disordered" evidence="9">
    <location>
        <begin position="184"/>
        <end position="208"/>
    </location>
</feature>
<dbReference type="GO" id="GO:0004879">
    <property type="term" value="F:nuclear receptor activity"/>
    <property type="evidence" value="ECO:0007669"/>
    <property type="project" value="TreeGrafter"/>
</dbReference>
<dbReference type="PROSITE" id="PS00031">
    <property type="entry name" value="NUCLEAR_REC_DBD_1"/>
    <property type="match status" value="1"/>
</dbReference>
<keyword evidence="5" id="KW-0238">DNA-binding</keyword>
<feature type="region of interest" description="Disordered" evidence="9">
    <location>
        <begin position="454"/>
        <end position="483"/>
    </location>
</feature>
<organism evidence="11 12">
    <name type="scientific">Brachionus calyciflorus</name>
    <dbReference type="NCBI Taxonomy" id="104777"/>
    <lineage>
        <taxon>Eukaryota</taxon>
        <taxon>Metazoa</taxon>
        <taxon>Spiralia</taxon>
        <taxon>Gnathifera</taxon>
        <taxon>Rotifera</taxon>
        <taxon>Eurotatoria</taxon>
        <taxon>Monogononta</taxon>
        <taxon>Pseudotrocha</taxon>
        <taxon>Ploima</taxon>
        <taxon>Brachionidae</taxon>
        <taxon>Brachionus</taxon>
    </lineage>
</organism>
<accession>A0A814D8R2</accession>
<dbReference type="PROSITE" id="PS51030">
    <property type="entry name" value="NUCLEAR_REC_DBD_2"/>
    <property type="match status" value="1"/>
</dbReference>
<dbReference type="EMBL" id="CAJNOC010002797">
    <property type="protein sequence ID" value="CAF0951956.1"/>
    <property type="molecule type" value="Genomic_DNA"/>
</dbReference>
<dbReference type="AlphaFoldDB" id="A0A814D8R2"/>
<keyword evidence="12" id="KW-1185">Reference proteome</keyword>
<reference evidence="11" key="1">
    <citation type="submission" date="2021-02" db="EMBL/GenBank/DDBJ databases">
        <authorList>
            <person name="Nowell W R."/>
        </authorList>
    </citation>
    <scope>NUCLEOTIDE SEQUENCE</scope>
    <source>
        <strain evidence="11">Ploen Becks lab</strain>
    </source>
</reference>
<dbReference type="GO" id="GO:0000122">
    <property type="term" value="P:negative regulation of transcription by RNA polymerase II"/>
    <property type="evidence" value="ECO:0007669"/>
    <property type="project" value="TreeGrafter"/>
</dbReference>
<dbReference type="CDD" id="cd06916">
    <property type="entry name" value="NR_DBD_like"/>
    <property type="match status" value="1"/>
</dbReference>
<dbReference type="InterPro" id="IPR013088">
    <property type="entry name" value="Znf_NHR/GATA"/>
</dbReference>
<evidence type="ECO:0000256" key="8">
    <source>
        <dbReference type="ARBA" id="ARBA00023242"/>
    </source>
</evidence>
<dbReference type="GO" id="GO:0045944">
    <property type="term" value="P:positive regulation of transcription by RNA polymerase II"/>
    <property type="evidence" value="ECO:0007669"/>
    <property type="project" value="TreeGrafter"/>
</dbReference>
<evidence type="ECO:0000256" key="7">
    <source>
        <dbReference type="ARBA" id="ARBA00023170"/>
    </source>
</evidence>
<keyword evidence="7" id="KW-0675">Receptor</keyword>
<dbReference type="GO" id="GO:0000978">
    <property type="term" value="F:RNA polymerase II cis-regulatory region sequence-specific DNA binding"/>
    <property type="evidence" value="ECO:0007669"/>
    <property type="project" value="TreeGrafter"/>
</dbReference>
<keyword evidence="4" id="KW-0805">Transcription regulation</keyword>
<dbReference type="SMART" id="SM00399">
    <property type="entry name" value="ZnF_C4"/>
    <property type="match status" value="1"/>
</dbReference>
<dbReference type="InterPro" id="IPR001628">
    <property type="entry name" value="Znf_hrmn_rcpt"/>
</dbReference>
<evidence type="ECO:0000256" key="3">
    <source>
        <dbReference type="ARBA" id="ARBA00022833"/>
    </source>
</evidence>
<dbReference type="Gene3D" id="3.30.50.10">
    <property type="entry name" value="Erythroid Transcription Factor GATA-1, subunit A"/>
    <property type="match status" value="1"/>
</dbReference>
<evidence type="ECO:0000313" key="12">
    <source>
        <dbReference type="Proteomes" id="UP000663879"/>
    </source>
</evidence>
<dbReference type="PRINTS" id="PR00047">
    <property type="entry name" value="STROIDFINGER"/>
</dbReference>
<dbReference type="SUPFAM" id="SSF57716">
    <property type="entry name" value="Glucocorticoid receptor-like (DNA-binding domain)"/>
    <property type="match status" value="2"/>
</dbReference>
<evidence type="ECO:0000256" key="9">
    <source>
        <dbReference type="SAM" id="MobiDB-lite"/>
    </source>
</evidence>
<feature type="compositionally biased region" description="Basic residues" evidence="9">
    <location>
        <begin position="461"/>
        <end position="479"/>
    </location>
</feature>
<dbReference type="Proteomes" id="UP000663879">
    <property type="component" value="Unassembled WGS sequence"/>
</dbReference>
<evidence type="ECO:0000313" key="11">
    <source>
        <dbReference type="EMBL" id="CAF0951956.1"/>
    </source>
</evidence>
<dbReference type="OrthoDB" id="6159439at2759"/>
<dbReference type="Pfam" id="PF00105">
    <property type="entry name" value="zf-C4"/>
    <property type="match status" value="2"/>
</dbReference>
<keyword evidence="6" id="KW-0804">Transcription</keyword>
<gene>
    <name evidence="11" type="ORF">OXX778_LOCUS13992</name>
</gene>
<protein>
    <recommendedName>
        <fullName evidence="10">Nuclear receptor domain-containing protein</fullName>
    </recommendedName>
</protein>
<evidence type="ECO:0000256" key="6">
    <source>
        <dbReference type="ARBA" id="ARBA00023163"/>
    </source>
</evidence>
<keyword evidence="2" id="KW-0863">Zinc-finger</keyword>
<dbReference type="InterPro" id="IPR050234">
    <property type="entry name" value="Nuclear_hormone_rcpt_NR1"/>
</dbReference>
<dbReference type="GO" id="GO:0030154">
    <property type="term" value="P:cell differentiation"/>
    <property type="evidence" value="ECO:0007669"/>
    <property type="project" value="TreeGrafter"/>
</dbReference>
<evidence type="ECO:0000256" key="2">
    <source>
        <dbReference type="ARBA" id="ARBA00022771"/>
    </source>
</evidence>
<dbReference type="PANTHER" id="PTHR24082:SF473">
    <property type="entry name" value="ECDYSONE-INDUCED PROTEIN 75B, ISOFORM B"/>
    <property type="match status" value="1"/>
</dbReference>
<keyword evidence="8" id="KW-0539">Nucleus</keyword>
<proteinExistence type="predicted"/>
<comment type="caution">
    <text evidence="11">The sequence shown here is derived from an EMBL/GenBank/DDBJ whole genome shotgun (WGS) entry which is preliminary data.</text>
</comment>
<feature type="domain" description="Nuclear receptor" evidence="10">
    <location>
        <begin position="294"/>
        <end position="395"/>
    </location>
</feature>
<evidence type="ECO:0000256" key="1">
    <source>
        <dbReference type="ARBA" id="ARBA00022723"/>
    </source>
</evidence>
<sequence length="655" mass="74933">MYNSTNNSNTSQNTNIIEALNSTNSQMLPYTNSLYYDQTRYNAVPSQTSVNQFVTPQLPTNSSTQLNDDLMMVDLDFSILMNNSQTVRTNNRTSKNTNYYTSIQRPSPMTTPAVINQFHNQIQDDQQIYQNYTQNYQKINTQSVQQQQAQNNINSDFNTNNVDLTSTDLDSILLDDYLVTSSNNNSTNTTTNNNNNTTTTTPTANNNTNSLYDTKVSSYQQISQISQSIHQPMINSDQIRAHKRAANSSGINSKHYSTQMQKSKKIKTDYYDTSQNGYEIQTSANYSKYKRYDEFKCWVCGDQSSGNHYGALTCEACKLFFRRHSSAIMSMNSSSNSPASTSSTASTSSSNFTTSNISHCLQRNCQITLQTRSSCPECRYRKCIAVGMGLNRTTFGRHTSIQKSKYNAKCNDLFAEIMKLFVGLKENLGNKIINVSELSGYQLSNLAIPVKLPNNNLQHSNHPHHNHHHHHQNHHHNHHTNSSNLNNLIVSRYDLEAYLNKFYSDVVELMSPQKQNIDNNKKIPINILISFCLIFGYNILNDLNEAKSLNKSNFNFAVNNYQLKQIQRQIKQIDQQFETFAIRIKIIYFLLIMYTSFSMCSSEQLDDYFLFSINNDEVNDIQRTFLDLLNSELDFQKNTVASTRVSLLLKLDQFI</sequence>
<evidence type="ECO:0000256" key="4">
    <source>
        <dbReference type="ARBA" id="ARBA00023015"/>
    </source>
</evidence>
<evidence type="ECO:0000256" key="5">
    <source>
        <dbReference type="ARBA" id="ARBA00023125"/>
    </source>
</evidence>
<dbReference type="GO" id="GO:0009755">
    <property type="term" value="P:hormone-mediated signaling pathway"/>
    <property type="evidence" value="ECO:0007669"/>
    <property type="project" value="TreeGrafter"/>
</dbReference>
<evidence type="ECO:0000259" key="10">
    <source>
        <dbReference type="PROSITE" id="PS51030"/>
    </source>
</evidence>
<dbReference type="GO" id="GO:0008270">
    <property type="term" value="F:zinc ion binding"/>
    <property type="evidence" value="ECO:0007669"/>
    <property type="project" value="UniProtKB-KW"/>
</dbReference>
<keyword evidence="1" id="KW-0479">Metal-binding</keyword>
<name>A0A814D8R2_9BILA</name>
<keyword evidence="3" id="KW-0862">Zinc</keyword>